<keyword evidence="1" id="KW-0472">Membrane</keyword>
<keyword evidence="1" id="KW-0812">Transmembrane</keyword>
<evidence type="ECO:0000256" key="1">
    <source>
        <dbReference type="SAM" id="Phobius"/>
    </source>
</evidence>
<proteinExistence type="predicted"/>
<sequence>MGPVIKLAYSDCLDQCGTLVSYCAGTPPLMVCQLNVIVFLVCIFLAVCSGVLIPVSYLVCYVTRCCSTAKRLCRLGHGTDDEMIKLNSRSLQGFVFYSFFHLRLFKLVSGRF</sequence>
<accession>A0A0K0CXW8</accession>
<organism evidence="2 3">
    <name type="scientific">Angiostrongylus cantonensis</name>
    <name type="common">Rat lungworm</name>
    <dbReference type="NCBI Taxonomy" id="6313"/>
    <lineage>
        <taxon>Eukaryota</taxon>
        <taxon>Metazoa</taxon>
        <taxon>Ecdysozoa</taxon>
        <taxon>Nematoda</taxon>
        <taxon>Chromadorea</taxon>
        <taxon>Rhabditida</taxon>
        <taxon>Rhabditina</taxon>
        <taxon>Rhabditomorpha</taxon>
        <taxon>Strongyloidea</taxon>
        <taxon>Metastrongylidae</taxon>
        <taxon>Angiostrongylus</taxon>
    </lineage>
</organism>
<reference evidence="3" key="2">
    <citation type="submission" date="2017-02" db="UniProtKB">
        <authorList>
            <consortium name="WormBaseParasite"/>
        </authorList>
    </citation>
    <scope>IDENTIFICATION</scope>
</reference>
<keyword evidence="2" id="KW-1185">Reference proteome</keyword>
<dbReference type="Proteomes" id="UP000035642">
    <property type="component" value="Unassembled WGS sequence"/>
</dbReference>
<name>A0A0K0CXW8_ANGCA</name>
<dbReference type="WBParaSite" id="ACAC_0000245201-mRNA-1">
    <property type="protein sequence ID" value="ACAC_0000245201-mRNA-1"/>
    <property type="gene ID" value="ACAC_0000245201"/>
</dbReference>
<reference evidence="2" key="1">
    <citation type="submission" date="2012-09" db="EMBL/GenBank/DDBJ databases">
        <authorList>
            <person name="Martin A.A."/>
        </authorList>
    </citation>
    <scope>NUCLEOTIDE SEQUENCE</scope>
</reference>
<dbReference type="AlphaFoldDB" id="A0A0K0CXW8"/>
<feature type="transmembrane region" description="Helical" evidence="1">
    <location>
        <begin position="36"/>
        <end position="62"/>
    </location>
</feature>
<evidence type="ECO:0000313" key="2">
    <source>
        <dbReference type="Proteomes" id="UP000035642"/>
    </source>
</evidence>
<protein>
    <submittedName>
        <fullName evidence="3">LITAF domain-containing protein</fullName>
    </submittedName>
</protein>
<evidence type="ECO:0000313" key="3">
    <source>
        <dbReference type="WBParaSite" id="ACAC_0000245201-mRNA-1"/>
    </source>
</evidence>
<keyword evidence="1" id="KW-1133">Transmembrane helix</keyword>